<dbReference type="EnsemblMetazoa" id="MESCA002934-RA">
    <property type="protein sequence ID" value="MESCA002934-PA"/>
    <property type="gene ID" value="MESCA002934"/>
</dbReference>
<feature type="signal peptide" evidence="6">
    <location>
        <begin position="1"/>
        <end position="18"/>
    </location>
</feature>
<feature type="transmembrane region" description="Helical" evidence="5">
    <location>
        <begin position="36"/>
        <end position="53"/>
    </location>
</feature>
<feature type="transmembrane region" description="Helical" evidence="5">
    <location>
        <begin position="62"/>
        <end position="84"/>
    </location>
</feature>
<name>T1GHM7_MEGSC</name>
<keyword evidence="2 5" id="KW-0812">Transmembrane</keyword>
<evidence type="ECO:0000313" key="8">
    <source>
        <dbReference type="Proteomes" id="UP000015102"/>
    </source>
</evidence>
<evidence type="ECO:0000256" key="5">
    <source>
        <dbReference type="SAM" id="Phobius"/>
    </source>
</evidence>
<feature type="transmembrane region" description="Helical" evidence="5">
    <location>
        <begin position="378"/>
        <end position="398"/>
    </location>
</feature>
<dbReference type="GO" id="GO:0016020">
    <property type="term" value="C:membrane"/>
    <property type="evidence" value="ECO:0007669"/>
    <property type="project" value="UniProtKB-SubCell"/>
</dbReference>
<dbReference type="PANTHER" id="PTHR23507:SF1">
    <property type="entry name" value="FI18259P1-RELATED"/>
    <property type="match status" value="1"/>
</dbReference>
<feature type="transmembrane region" description="Helical" evidence="5">
    <location>
        <begin position="261"/>
        <end position="278"/>
    </location>
</feature>
<dbReference type="Proteomes" id="UP000015102">
    <property type="component" value="Unassembled WGS sequence"/>
</dbReference>
<keyword evidence="3 5" id="KW-1133">Transmembrane helix</keyword>
<dbReference type="Pfam" id="PF07690">
    <property type="entry name" value="MFS_1"/>
    <property type="match status" value="1"/>
</dbReference>
<evidence type="ECO:0000256" key="6">
    <source>
        <dbReference type="SAM" id="SignalP"/>
    </source>
</evidence>
<feature type="transmembrane region" description="Helical" evidence="5">
    <location>
        <begin position="159"/>
        <end position="177"/>
    </location>
</feature>
<evidence type="ECO:0000313" key="7">
    <source>
        <dbReference type="EnsemblMetazoa" id="MESCA002934-PA"/>
    </source>
</evidence>
<feature type="transmembrane region" description="Helical" evidence="5">
    <location>
        <begin position="320"/>
        <end position="339"/>
    </location>
</feature>
<feature type="transmembrane region" description="Helical" evidence="5">
    <location>
        <begin position="410"/>
        <end position="434"/>
    </location>
</feature>
<dbReference type="InterPro" id="IPR011701">
    <property type="entry name" value="MFS"/>
</dbReference>
<evidence type="ECO:0000256" key="1">
    <source>
        <dbReference type="ARBA" id="ARBA00004141"/>
    </source>
</evidence>
<accession>T1GHM7</accession>
<feature type="transmembrane region" description="Helical" evidence="5">
    <location>
        <begin position="90"/>
        <end position="116"/>
    </location>
</feature>
<feature type="chain" id="PRO_5004588312" description="Major facilitator superfamily (MFS) profile domain-containing protein" evidence="6">
    <location>
        <begin position="19"/>
        <end position="461"/>
    </location>
</feature>
<dbReference type="OMA" id="INVYFFY"/>
<keyword evidence="4 5" id="KW-0472">Membrane</keyword>
<evidence type="ECO:0000256" key="3">
    <source>
        <dbReference type="ARBA" id="ARBA00022989"/>
    </source>
</evidence>
<organism evidence="7 8">
    <name type="scientific">Megaselia scalaris</name>
    <name type="common">Humpbacked fly</name>
    <name type="synonym">Phora scalaris</name>
    <dbReference type="NCBI Taxonomy" id="36166"/>
    <lineage>
        <taxon>Eukaryota</taxon>
        <taxon>Metazoa</taxon>
        <taxon>Ecdysozoa</taxon>
        <taxon>Arthropoda</taxon>
        <taxon>Hexapoda</taxon>
        <taxon>Insecta</taxon>
        <taxon>Pterygota</taxon>
        <taxon>Neoptera</taxon>
        <taxon>Endopterygota</taxon>
        <taxon>Diptera</taxon>
        <taxon>Brachycera</taxon>
        <taxon>Muscomorpha</taxon>
        <taxon>Platypezoidea</taxon>
        <taxon>Phoridae</taxon>
        <taxon>Megaseliini</taxon>
        <taxon>Megaselia</taxon>
    </lineage>
</organism>
<dbReference type="AlphaFoldDB" id="T1GHM7"/>
<protein>
    <recommendedName>
        <fullName evidence="9">Major facilitator superfamily (MFS) profile domain-containing protein</fullName>
    </recommendedName>
</protein>
<dbReference type="InterPro" id="IPR036259">
    <property type="entry name" value="MFS_trans_sf"/>
</dbReference>
<proteinExistence type="predicted"/>
<reference evidence="8" key="1">
    <citation type="submission" date="2013-02" db="EMBL/GenBank/DDBJ databases">
        <authorList>
            <person name="Hughes D."/>
        </authorList>
    </citation>
    <scope>NUCLEOTIDE SEQUENCE</scope>
    <source>
        <strain>Durham</strain>
        <strain evidence="8">NC isolate 2 -- Noor lab</strain>
    </source>
</reference>
<sequence length="461" mass="51714">MLLEIVAVFINFLTLCNAVSVDSFPLCKVTIDSDQFRGSVFSVIIILFAGGWSDRYNIRKPLLYFPFIGEILSFTVLLMSSIFMDTLPSVYPIVVANVLSNMFGGVSLFFLGAFTYMTVTTKEEDRTFRLGVFGIVANALTFAVSFSGVFAQLGYRDGHIVALVILFAGLLHVIFFIPEPKDAGKTSQSEFATDNPAFENTELPELPPPATRRTQIENPIDGVVQETAPKVEAVKKSKCAEIFDITLLIDSFSVIIKKRSIRYVHFLIILLIFTYWFVGAPSSGESDYVFKYTQLQLKWDGIIYAAYTESTLVFKISDPLIGFIASITTILSRLFFAFAKTTTTYYIGGALTLFESMRVIPIKSISSTLVEPDEIGRLFSLMSLLDSFGGFFFPPLYSKVFISTVDTFPGAFYILSQVFFIPVTIAFIVTYILLKMIKKQKKKADQEVKADTFRRIEQTYL</sequence>
<evidence type="ECO:0000256" key="4">
    <source>
        <dbReference type="ARBA" id="ARBA00023136"/>
    </source>
</evidence>
<keyword evidence="8" id="KW-1185">Reference proteome</keyword>
<reference evidence="7" key="2">
    <citation type="submission" date="2015-06" db="UniProtKB">
        <authorList>
            <consortium name="EnsemblMetazoa"/>
        </authorList>
    </citation>
    <scope>IDENTIFICATION</scope>
</reference>
<keyword evidence="6" id="KW-0732">Signal</keyword>
<comment type="subcellular location">
    <subcellularLocation>
        <location evidence="1">Membrane</location>
        <topology evidence="1">Multi-pass membrane protein</topology>
    </subcellularLocation>
</comment>
<dbReference type="GO" id="GO:0022857">
    <property type="term" value="F:transmembrane transporter activity"/>
    <property type="evidence" value="ECO:0007669"/>
    <property type="project" value="InterPro"/>
</dbReference>
<dbReference type="SUPFAM" id="SSF103473">
    <property type="entry name" value="MFS general substrate transporter"/>
    <property type="match status" value="1"/>
</dbReference>
<dbReference type="HOGENOM" id="CLU_028365_4_0_1"/>
<evidence type="ECO:0000256" key="2">
    <source>
        <dbReference type="ARBA" id="ARBA00022692"/>
    </source>
</evidence>
<dbReference type="EMBL" id="CAQQ02165938">
    <property type="status" value="NOT_ANNOTATED_CDS"/>
    <property type="molecule type" value="Genomic_DNA"/>
</dbReference>
<feature type="transmembrane region" description="Helical" evidence="5">
    <location>
        <begin position="128"/>
        <end position="153"/>
    </location>
</feature>
<evidence type="ECO:0008006" key="9">
    <source>
        <dbReference type="Google" id="ProtNLM"/>
    </source>
</evidence>
<dbReference type="PANTHER" id="PTHR23507">
    <property type="entry name" value="ZGC:174356"/>
    <property type="match status" value="1"/>
</dbReference>
<dbReference type="Gene3D" id="1.20.1250.20">
    <property type="entry name" value="MFS general substrate transporter like domains"/>
    <property type="match status" value="1"/>
</dbReference>